<evidence type="ECO:0000259" key="1">
    <source>
        <dbReference type="Pfam" id="PF05689"/>
    </source>
</evidence>
<sequence>MKTQKNRYLLWVTLISMILTGCGGGGGGKSNDTPSPSPLPVAVSLNIELASSPPLDPNLVVGEVRADKKLSYKAFATYDDGFQAEVTNKVQWRSGNPKVATVNSSGDVHTLSFGVAEISASLNTDLVAQQTLTVVEPLSLLIQPSAHRFDQQDSQTYDVPQGLEVGFIAYIKWSNNVTREATELVNWHSEGDAFEQSSTQANRFHAVGSIGETVSLQVSFEHLTSLKHQLTISPAILIGIDVTLADDQLDEVPRGQARDLIATGIFKGDINKSSTGKFLVDITDSVSWSSNDNDVFTNPKMDNHFVATQDAAKTGATAGISASLAEYPGILSNTLELSVSEAILNGINISMDTGTSNKVPKQYSRAFKAIASYQGDEGSFDEDVTELVQWSSSKEDIFKPDSEQAYKFKAEGAEGNTSQIQAYISSASGETLYSNPETLVVAGGVLKSIDIKVQHYSPDVPTLQSRKIRAKGTFSGEGADEGYSEDITDDVTFDLSESNFKLVGKNEFKAVGKAGTTSVITASKDTVDSSQSITLTVVDIFDSVSGGRGDQHPITFLKPEVISDDELDMQRSGYLENGQYWQSYTWSEAEKYCQQHGYRLPTLSELDQLDQMAGGSIEAQFGWPSTTYRYWSSDRASLDGEHKSRSMEISGTGYEDADWIDLAALCVREEVN</sequence>
<dbReference type="EMBL" id="BATL01000029">
    <property type="protein sequence ID" value="GAD75780.1"/>
    <property type="molecule type" value="Genomic_DNA"/>
</dbReference>
<dbReference type="STRING" id="1219077.VAZ01S_029_00500"/>
<dbReference type="InterPro" id="IPR016187">
    <property type="entry name" value="CTDL_fold"/>
</dbReference>
<feature type="domain" description="InvasinE Adhesion" evidence="1">
    <location>
        <begin position="555"/>
        <end position="650"/>
    </location>
</feature>
<accession>U3APT4</accession>
<dbReference type="SUPFAM" id="SSF49373">
    <property type="entry name" value="Invasin/intimin cell-adhesion fragments"/>
    <property type="match status" value="1"/>
</dbReference>
<dbReference type="RefSeq" id="WP_021709536.1">
    <property type="nucleotide sequence ID" value="NZ_BAOB01000224.1"/>
</dbReference>
<dbReference type="eggNOG" id="COG5492">
    <property type="taxonomic scope" value="Bacteria"/>
</dbReference>
<dbReference type="SUPFAM" id="SSF56436">
    <property type="entry name" value="C-type lectin-like"/>
    <property type="match status" value="1"/>
</dbReference>
<proteinExistence type="predicted"/>
<organism evidence="2 3">
    <name type="scientific">Vibrio azureus NBRC 104587</name>
    <dbReference type="NCBI Taxonomy" id="1219077"/>
    <lineage>
        <taxon>Bacteria</taxon>
        <taxon>Pseudomonadati</taxon>
        <taxon>Pseudomonadota</taxon>
        <taxon>Gammaproteobacteria</taxon>
        <taxon>Vibrionales</taxon>
        <taxon>Vibrionaceae</taxon>
        <taxon>Vibrio</taxon>
    </lineage>
</organism>
<dbReference type="OrthoDB" id="9122461at2"/>
<reference evidence="2 3" key="1">
    <citation type="submission" date="2013-09" db="EMBL/GenBank/DDBJ databases">
        <title>Whole genome shotgun sequence of Vibrio azureus NBRC 104587.</title>
        <authorList>
            <person name="Isaki S."/>
            <person name="Hosoyama A."/>
            <person name="Numata M."/>
            <person name="Hashimoto M."/>
            <person name="Hosoyama Y."/>
            <person name="Tsuchikane K."/>
            <person name="Noguchi M."/>
            <person name="Hirakata S."/>
            <person name="Ichikawa N."/>
            <person name="Ohji S."/>
            <person name="Yamazoe A."/>
            <person name="Fujita N."/>
        </authorList>
    </citation>
    <scope>NUCLEOTIDE SEQUENCE [LARGE SCALE GENOMIC DNA]</scope>
    <source>
        <strain evidence="2 3">NBRC 104587</strain>
    </source>
</reference>
<evidence type="ECO:0000313" key="2">
    <source>
        <dbReference type="EMBL" id="GAD75780.1"/>
    </source>
</evidence>
<dbReference type="Proteomes" id="UP000016567">
    <property type="component" value="Unassembled WGS sequence"/>
</dbReference>
<keyword evidence="3" id="KW-1185">Reference proteome</keyword>
<dbReference type="PROSITE" id="PS51257">
    <property type="entry name" value="PROKAR_LIPOPROTEIN"/>
    <property type="match status" value="1"/>
</dbReference>
<dbReference type="AlphaFoldDB" id="U3APT4"/>
<dbReference type="Pfam" id="PF05689">
    <property type="entry name" value="InvE_AD"/>
    <property type="match status" value="1"/>
</dbReference>
<protein>
    <recommendedName>
        <fullName evidence="1">InvasinE Adhesion domain-containing protein</fullName>
    </recommendedName>
</protein>
<dbReference type="InterPro" id="IPR008964">
    <property type="entry name" value="Invasin/intimin_cell_adhesion"/>
</dbReference>
<comment type="caution">
    <text evidence="2">The sequence shown here is derived from an EMBL/GenBank/DDBJ whole genome shotgun (WGS) entry which is preliminary data.</text>
</comment>
<dbReference type="Gene3D" id="2.60.40.1080">
    <property type="match status" value="4"/>
</dbReference>
<dbReference type="InterPro" id="IPR008541">
    <property type="entry name" value="InvE_AD"/>
</dbReference>
<evidence type="ECO:0000313" key="3">
    <source>
        <dbReference type="Proteomes" id="UP000016567"/>
    </source>
</evidence>
<gene>
    <name evidence="2" type="ORF">VAZ01S_029_00500</name>
</gene>
<name>U3APT4_9VIBR</name>